<evidence type="ECO:0000313" key="2">
    <source>
        <dbReference type="Proteomes" id="UP000799441"/>
    </source>
</evidence>
<keyword evidence="2" id="KW-1185">Reference proteome</keyword>
<accession>A0A9P4UKQ2</accession>
<protein>
    <submittedName>
        <fullName evidence="1">Uncharacterized protein</fullName>
    </submittedName>
</protein>
<comment type="caution">
    <text evidence="1">The sequence shown here is derived from an EMBL/GenBank/DDBJ whole genome shotgun (WGS) entry which is preliminary data.</text>
</comment>
<gene>
    <name evidence="1" type="ORF">K431DRAFT_289645</name>
</gene>
<dbReference type="Proteomes" id="UP000799441">
    <property type="component" value="Unassembled WGS sequence"/>
</dbReference>
<name>A0A9P4UKQ2_9PEZI</name>
<organism evidence="1 2">
    <name type="scientific">Polychaeton citri CBS 116435</name>
    <dbReference type="NCBI Taxonomy" id="1314669"/>
    <lineage>
        <taxon>Eukaryota</taxon>
        <taxon>Fungi</taxon>
        <taxon>Dikarya</taxon>
        <taxon>Ascomycota</taxon>
        <taxon>Pezizomycotina</taxon>
        <taxon>Dothideomycetes</taxon>
        <taxon>Dothideomycetidae</taxon>
        <taxon>Capnodiales</taxon>
        <taxon>Capnodiaceae</taxon>
        <taxon>Polychaeton</taxon>
    </lineage>
</organism>
<dbReference type="AlphaFoldDB" id="A0A9P4UKQ2"/>
<reference evidence="1" key="1">
    <citation type="journal article" date="2020" name="Stud. Mycol.">
        <title>101 Dothideomycetes genomes: a test case for predicting lifestyles and emergence of pathogens.</title>
        <authorList>
            <person name="Haridas S."/>
            <person name="Albert R."/>
            <person name="Binder M."/>
            <person name="Bloem J."/>
            <person name="Labutti K."/>
            <person name="Salamov A."/>
            <person name="Andreopoulos B."/>
            <person name="Baker S."/>
            <person name="Barry K."/>
            <person name="Bills G."/>
            <person name="Bluhm B."/>
            <person name="Cannon C."/>
            <person name="Castanera R."/>
            <person name="Culley D."/>
            <person name="Daum C."/>
            <person name="Ezra D."/>
            <person name="Gonzalez J."/>
            <person name="Henrissat B."/>
            <person name="Kuo A."/>
            <person name="Liang C."/>
            <person name="Lipzen A."/>
            <person name="Lutzoni F."/>
            <person name="Magnuson J."/>
            <person name="Mondo S."/>
            <person name="Nolan M."/>
            <person name="Ohm R."/>
            <person name="Pangilinan J."/>
            <person name="Park H.-J."/>
            <person name="Ramirez L."/>
            <person name="Alfaro M."/>
            <person name="Sun H."/>
            <person name="Tritt A."/>
            <person name="Yoshinaga Y."/>
            <person name="Zwiers L.-H."/>
            <person name="Turgeon B."/>
            <person name="Goodwin S."/>
            <person name="Spatafora J."/>
            <person name="Crous P."/>
            <person name="Grigoriev I."/>
        </authorList>
    </citation>
    <scope>NUCLEOTIDE SEQUENCE</scope>
    <source>
        <strain evidence="1">CBS 116435</strain>
    </source>
</reference>
<proteinExistence type="predicted"/>
<dbReference type="EMBL" id="MU003890">
    <property type="protein sequence ID" value="KAF2716160.1"/>
    <property type="molecule type" value="Genomic_DNA"/>
</dbReference>
<sequence>MQQVRTAILRGTEVPEWLRDGGEYGEQGATRKLDALMVRTALVRAKSLAVFSTIQIASTGVEKNLVMGVIVEAQNIDSDLADWAQVYSGSMLSDADANLPSAITYTRAGILGRCCALRIINNSISIRGFDTLVHTLKQPTWCVAVLQVTRGDILETVAKELLSSISPIFDPASSACDRVVLHENGATRVELRIVPRLSRILAWSLLIAISTDYLNPDTRELLKQRLKTVADSLRDPILQSLIVEGKIHF</sequence>
<evidence type="ECO:0000313" key="1">
    <source>
        <dbReference type="EMBL" id="KAF2716160.1"/>
    </source>
</evidence>
<dbReference type="OrthoDB" id="2991872at2759"/>